<feature type="transmembrane region" description="Helical" evidence="1">
    <location>
        <begin position="200"/>
        <end position="224"/>
    </location>
</feature>
<keyword evidence="1" id="KW-0472">Membrane</keyword>
<keyword evidence="3" id="KW-1185">Reference proteome</keyword>
<sequence length="363" mass="40205">METIRQSVERGDEAGREPNAYWLTRALPQSTRGTLLTAGAVAAGLYVSGFVGAVLAGQSGYLRETDFYLYALGAFFEVVLLCNWSARYPRLWQALNARTGEGERLFDVPEDRYREVVDRGLRRVYRLDGPVALFALYHLFIMLVLFQGGAFDHIRHWNLVVVNLLGAFAVYLFFGHLLLLRDVVALPVTDVDAAADRFEAVIDFGLLVIVEWFPAVTVLFAYVFETLYGAVSGGDRLWASFLTILLGGGPSGATAELLLLLGFTVVGVVAFVATLLLVHTGLAAARRRELRAIRREYEEFYELWKAESESTERLATGMDILERQQASVKAARTWPYNASMVLRLGIASQIPVLSLVARVLTGG</sequence>
<proteinExistence type="predicted"/>
<feature type="transmembrane region" description="Helical" evidence="1">
    <location>
        <begin position="35"/>
        <end position="55"/>
    </location>
</feature>
<keyword evidence="1" id="KW-0812">Transmembrane</keyword>
<evidence type="ECO:0000256" key="1">
    <source>
        <dbReference type="SAM" id="Phobius"/>
    </source>
</evidence>
<dbReference type="GeneID" id="35593612"/>
<name>A0A2I8VLY0_9EURY</name>
<keyword evidence="1" id="KW-1133">Transmembrane helix</keyword>
<protein>
    <submittedName>
        <fullName evidence="2">Uncharacterized protein</fullName>
    </submittedName>
</protein>
<evidence type="ECO:0000313" key="3">
    <source>
        <dbReference type="Proteomes" id="UP000236584"/>
    </source>
</evidence>
<accession>A0A2I8VLY0</accession>
<organism evidence="2 3">
    <name type="scientific">Salinigranum rubrum</name>
    <dbReference type="NCBI Taxonomy" id="755307"/>
    <lineage>
        <taxon>Archaea</taxon>
        <taxon>Methanobacteriati</taxon>
        <taxon>Methanobacteriota</taxon>
        <taxon>Stenosarchaea group</taxon>
        <taxon>Halobacteria</taxon>
        <taxon>Halobacteriales</taxon>
        <taxon>Haloferacaceae</taxon>
        <taxon>Salinigranum</taxon>
    </lineage>
</organism>
<dbReference type="Proteomes" id="UP000236584">
    <property type="component" value="Chromosome"/>
</dbReference>
<feature type="transmembrane region" description="Helical" evidence="1">
    <location>
        <begin position="259"/>
        <end position="285"/>
    </location>
</feature>
<feature type="transmembrane region" description="Helical" evidence="1">
    <location>
        <begin position="131"/>
        <end position="150"/>
    </location>
</feature>
<gene>
    <name evidence="2" type="ORF">C2R22_15930</name>
</gene>
<feature type="transmembrane region" description="Helical" evidence="1">
    <location>
        <begin position="157"/>
        <end position="180"/>
    </location>
</feature>
<feature type="transmembrane region" description="Helical" evidence="1">
    <location>
        <begin position="67"/>
        <end position="86"/>
    </location>
</feature>
<dbReference type="RefSeq" id="WP_103426636.1">
    <property type="nucleotide sequence ID" value="NZ_CP026309.1"/>
</dbReference>
<dbReference type="EMBL" id="CP026309">
    <property type="protein sequence ID" value="AUV82947.1"/>
    <property type="molecule type" value="Genomic_DNA"/>
</dbReference>
<evidence type="ECO:0000313" key="2">
    <source>
        <dbReference type="EMBL" id="AUV82947.1"/>
    </source>
</evidence>
<dbReference type="KEGG" id="srub:C2R22_15930"/>
<dbReference type="AlphaFoldDB" id="A0A2I8VLY0"/>
<reference evidence="2 3" key="1">
    <citation type="submission" date="2018-01" db="EMBL/GenBank/DDBJ databases">
        <title>Complete genome sequence of Salinigranum rubrum GX10T, an extremely halophilic archaeon isolated from a marine solar saltern.</title>
        <authorList>
            <person name="Han S."/>
        </authorList>
    </citation>
    <scope>NUCLEOTIDE SEQUENCE [LARGE SCALE GENOMIC DNA]</scope>
    <source>
        <strain evidence="2 3">GX10</strain>
    </source>
</reference>